<dbReference type="Proteomes" id="UP000548326">
    <property type="component" value="Unassembled WGS sequence"/>
</dbReference>
<accession>A0A841JL00</accession>
<reference evidence="1 2" key="1">
    <citation type="submission" date="2020-08" db="EMBL/GenBank/DDBJ databases">
        <title>Genomic Encyclopedia of Type Strains, Phase IV (KMG-V): Genome sequencing to study the core and pangenomes of soil and plant-associated prokaryotes.</title>
        <authorList>
            <person name="Whitman W."/>
        </authorList>
    </citation>
    <scope>NUCLEOTIDE SEQUENCE [LARGE SCALE GENOMIC DNA]</scope>
    <source>
        <strain evidence="1 2">MP601</strain>
    </source>
</reference>
<proteinExistence type="predicted"/>
<organism evidence="1 2">
    <name type="scientific">Mucilaginibacter lappiensis</name>
    <dbReference type="NCBI Taxonomy" id="354630"/>
    <lineage>
        <taxon>Bacteria</taxon>
        <taxon>Pseudomonadati</taxon>
        <taxon>Bacteroidota</taxon>
        <taxon>Sphingobacteriia</taxon>
        <taxon>Sphingobacteriales</taxon>
        <taxon>Sphingobacteriaceae</taxon>
        <taxon>Mucilaginibacter</taxon>
    </lineage>
</organism>
<sequence>MSFVDVVLVSLKPASWAKANTSSGVKKLMKGVPSRQYRGFFYAERELNPNFVCSGGGSFTLPFN</sequence>
<name>A0A841JL00_9SPHI</name>
<evidence type="ECO:0000313" key="1">
    <source>
        <dbReference type="EMBL" id="MBB6130942.1"/>
    </source>
</evidence>
<comment type="caution">
    <text evidence="1">The sequence shown here is derived from an EMBL/GenBank/DDBJ whole genome shotgun (WGS) entry which is preliminary data.</text>
</comment>
<gene>
    <name evidence="1" type="ORF">HDF22_005088</name>
</gene>
<protein>
    <submittedName>
        <fullName evidence="1">Uncharacterized protein</fullName>
    </submittedName>
</protein>
<dbReference type="RefSeq" id="WP_183589590.1">
    <property type="nucleotide sequence ID" value="NZ_JACHCA010000018.1"/>
</dbReference>
<dbReference type="EMBL" id="JACHCA010000018">
    <property type="protein sequence ID" value="MBB6130942.1"/>
    <property type="molecule type" value="Genomic_DNA"/>
</dbReference>
<evidence type="ECO:0000313" key="2">
    <source>
        <dbReference type="Proteomes" id="UP000548326"/>
    </source>
</evidence>
<dbReference type="AlphaFoldDB" id="A0A841JL00"/>